<proteinExistence type="inferred from homology"/>
<feature type="domain" description="GIY-YIG" evidence="2">
    <location>
        <begin position="3"/>
        <end position="79"/>
    </location>
</feature>
<dbReference type="InterPro" id="IPR050190">
    <property type="entry name" value="UPF0213_domain"/>
</dbReference>
<organism evidence="3 4">
    <name type="scientific">Lactococcus taiwanensis</name>
    <dbReference type="NCBI Taxonomy" id="1151742"/>
    <lineage>
        <taxon>Bacteria</taxon>
        <taxon>Bacillati</taxon>
        <taxon>Bacillota</taxon>
        <taxon>Bacilli</taxon>
        <taxon>Lactobacillales</taxon>
        <taxon>Streptococcaceae</taxon>
        <taxon>Lactococcus</taxon>
    </lineage>
</organism>
<dbReference type="Pfam" id="PF01541">
    <property type="entry name" value="GIY-YIG"/>
    <property type="match status" value="1"/>
</dbReference>
<dbReference type="AlphaFoldDB" id="A0AA45KFV2"/>
<evidence type="ECO:0000313" key="3">
    <source>
        <dbReference type="EMBL" id="QSE76504.1"/>
    </source>
</evidence>
<gene>
    <name evidence="3" type="ORF">JW886_08570</name>
</gene>
<accession>A0AA45KFV2</accession>
<dbReference type="Gene3D" id="3.40.1440.10">
    <property type="entry name" value="GIY-YIG endonuclease"/>
    <property type="match status" value="1"/>
</dbReference>
<dbReference type="CDD" id="cd10456">
    <property type="entry name" value="GIY-YIG_UPF0213"/>
    <property type="match status" value="1"/>
</dbReference>
<evidence type="ECO:0000259" key="2">
    <source>
        <dbReference type="PROSITE" id="PS50164"/>
    </source>
</evidence>
<comment type="similarity">
    <text evidence="1">Belongs to the UPF0213 family.</text>
</comment>
<dbReference type="EMBL" id="CP070872">
    <property type="protein sequence ID" value="QSE76504.1"/>
    <property type="molecule type" value="Genomic_DNA"/>
</dbReference>
<keyword evidence="4" id="KW-1185">Reference proteome</keyword>
<dbReference type="Proteomes" id="UP000663608">
    <property type="component" value="Chromosome"/>
</dbReference>
<dbReference type="PANTHER" id="PTHR34477">
    <property type="entry name" value="UPF0213 PROTEIN YHBQ"/>
    <property type="match status" value="1"/>
</dbReference>
<dbReference type="PANTHER" id="PTHR34477:SF1">
    <property type="entry name" value="UPF0213 PROTEIN YHBQ"/>
    <property type="match status" value="1"/>
</dbReference>
<sequence>MTKDYFTYVLQCADQTLYCGYTTDLEKRIAAHNNGKGAKYTKTRGPVQLVTAIHFDTKSEAMQCEWWFKHKLRRTQKLELIATHSIKHHFQNYQKARQK</sequence>
<dbReference type="RefSeq" id="WP_075525272.1">
    <property type="nucleotide sequence ID" value="NZ_CP070872.1"/>
</dbReference>
<evidence type="ECO:0000313" key="4">
    <source>
        <dbReference type="Proteomes" id="UP000663608"/>
    </source>
</evidence>
<evidence type="ECO:0000256" key="1">
    <source>
        <dbReference type="ARBA" id="ARBA00007435"/>
    </source>
</evidence>
<dbReference type="InterPro" id="IPR000305">
    <property type="entry name" value="GIY-YIG_endonuc"/>
</dbReference>
<dbReference type="InterPro" id="IPR035901">
    <property type="entry name" value="GIY-YIG_endonuc_sf"/>
</dbReference>
<dbReference type="PROSITE" id="PS50164">
    <property type="entry name" value="GIY_YIG"/>
    <property type="match status" value="1"/>
</dbReference>
<name>A0AA45KFV2_9LACT</name>
<reference evidence="3 4" key="1">
    <citation type="submission" date="2021-02" db="EMBL/GenBank/DDBJ databases">
        <title>Complete genome sequence of Lactococcus lactis strain K_LL004.</title>
        <authorList>
            <person name="Kim H.B."/>
        </authorList>
    </citation>
    <scope>NUCLEOTIDE SEQUENCE [LARGE SCALE GENOMIC DNA]</scope>
    <source>
        <strain evidence="3 4">K_LL004</strain>
    </source>
</reference>
<protein>
    <submittedName>
        <fullName evidence="3">GIY-YIG nuclease family protein</fullName>
    </submittedName>
</protein>
<dbReference type="SUPFAM" id="SSF82771">
    <property type="entry name" value="GIY-YIG endonuclease"/>
    <property type="match status" value="1"/>
</dbReference>
<dbReference type="KEGG" id="lti:JW886_08570"/>